<dbReference type="InterPro" id="IPR010344">
    <property type="entry name" value="YbjH"/>
</dbReference>
<proteinExistence type="predicted"/>
<organism evidence="3 4">
    <name type="scientific">Muricoccus vinaceus</name>
    <dbReference type="NCBI Taxonomy" id="424704"/>
    <lineage>
        <taxon>Bacteria</taxon>
        <taxon>Pseudomonadati</taxon>
        <taxon>Pseudomonadota</taxon>
        <taxon>Alphaproteobacteria</taxon>
        <taxon>Acetobacterales</taxon>
        <taxon>Roseomonadaceae</taxon>
        <taxon>Muricoccus</taxon>
    </lineage>
</organism>
<accession>A0ABV6IPC9</accession>
<sequence length="709" mass="76174">MPRAVRLALLLLLALPAGAATARAEEMPATGGDFGGAGLLETRNARFREDGTLEAGATLRRQRRFFFVNFQALPFLETTFRLTERLNATTGRGATTDRSFDVKLRLLEEGPWNPAVAVGLQDLIGTGIYGGEYLVASRRWGPLDLSLGLGFGRLGTRGDLSNPLTEFADGFRVRPREIGRGGTLRLDFFRGEAVAPFGGAEYSLPRFDTPWGEVDGLRAKLEWSGDALRDERGGYPVRRGPLRGLARSPVSAGLQWSGEHVDAALSFVNGTDLLARVSLRMDPARPPAASALSPLPPMPPRAAEATSSADEQRRAGAAFAALRAAGFRPLAYEERGAEVRIAVAEGRFRTLPQIASRVLRATNAILPSGAEAIRLSWWQAGLETGAILVPRRAVEAAQPIRGLGSPEEAWAATTLLPAEGRPWAGAFSGPGPHFDWAVEPRLNLQLGDPSRTVRHQGAVAAGGRVDFGAYSLTGSVQQALFGNLDRGLPSDSLLPRVRSDYALYAREGKTSIPGLYAEGVWNIAPDVFARATAGLLEPMFGGVSSEVLWRPAERPFALGIDLNLVQQRATDGLFGFRSYGVATGHVSLYADLPVWNLYGILRAGRYLAGDWGATLEMGRRFDSGIEVGGFATLTNVPFSRFGEGSFDKGIYVRVPLSLFGADARGSGTAVIRPVQRDGGQRLAVDNALWEVTRAGRSDALRRAAGDYAR</sequence>
<evidence type="ECO:0000256" key="2">
    <source>
        <dbReference type="SAM" id="SignalP"/>
    </source>
</evidence>
<gene>
    <name evidence="3" type="ORF">ACFFIC_07815</name>
</gene>
<keyword evidence="2" id="KW-0732">Signal</keyword>
<name>A0ABV6IPC9_9PROT</name>
<protein>
    <submittedName>
        <fullName evidence="3">YjbH domain-containing protein</fullName>
    </submittedName>
</protein>
<evidence type="ECO:0000313" key="4">
    <source>
        <dbReference type="Proteomes" id="UP001589789"/>
    </source>
</evidence>
<dbReference type="Pfam" id="PF06082">
    <property type="entry name" value="YjbH"/>
    <property type="match status" value="1"/>
</dbReference>
<feature type="chain" id="PRO_5046909289" evidence="2">
    <location>
        <begin position="20"/>
        <end position="709"/>
    </location>
</feature>
<dbReference type="RefSeq" id="WP_377049609.1">
    <property type="nucleotide sequence ID" value="NZ_JBHLVZ010000005.1"/>
</dbReference>
<evidence type="ECO:0000313" key="3">
    <source>
        <dbReference type="EMBL" id="MFC0385463.1"/>
    </source>
</evidence>
<reference evidence="3 4" key="1">
    <citation type="submission" date="2024-09" db="EMBL/GenBank/DDBJ databases">
        <authorList>
            <person name="Sun Q."/>
            <person name="Mori K."/>
        </authorList>
    </citation>
    <scope>NUCLEOTIDE SEQUENCE [LARGE SCALE GENOMIC DNA]</scope>
    <source>
        <strain evidence="3 4">CCM 7468</strain>
    </source>
</reference>
<comment type="caution">
    <text evidence="3">The sequence shown here is derived from an EMBL/GenBank/DDBJ whole genome shotgun (WGS) entry which is preliminary data.</text>
</comment>
<keyword evidence="4" id="KW-1185">Reference proteome</keyword>
<dbReference type="Proteomes" id="UP001589789">
    <property type="component" value="Unassembled WGS sequence"/>
</dbReference>
<dbReference type="EMBL" id="JBHLVZ010000005">
    <property type="protein sequence ID" value="MFC0385463.1"/>
    <property type="molecule type" value="Genomic_DNA"/>
</dbReference>
<feature type="region of interest" description="Disordered" evidence="1">
    <location>
        <begin position="285"/>
        <end position="307"/>
    </location>
</feature>
<feature type="signal peptide" evidence="2">
    <location>
        <begin position="1"/>
        <end position="19"/>
    </location>
</feature>
<evidence type="ECO:0000256" key="1">
    <source>
        <dbReference type="SAM" id="MobiDB-lite"/>
    </source>
</evidence>